<evidence type="ECO:0000313" key="1">
    <source>
        <dbReference type="EMBL" id="EEF25866.1"/>
    </source>
</evidence>
<name>B9TE49_RICCO</name>
<protein>
    <submittedName>
        <fullName evidence="1">Uncharacterized protein</fullName>
    </submittedName>
</protein>
<evidence type="ECO:0000313" key="2">
    <source>
        <dbReference type="Proteomes" id="UP000008311"/>
    </source>
</evidence>
<dbReference type="EMBL" id="EQ978738">
    <property type="protein sequence ID" value="EEF25866.1"/>
    <property type="molecule type" value="Genomic_DNA"/>
</dbReference>
<proteinExistence type="predicted"/>
<keyword evidence="2" id="KW-1185">Reference proteome</keyword>
<organism evidence="1 2">
    <name type="scientific">Ricinus communis</name>
    <name type="common">Castor bean</name>
    <dbReference type="NCBI Taxonomy" id="3988"/>
    <lineage>
        <taxon>Eukaryota</taxon>
        <taxon>Viridiplantae</taxon>
        <taxon>Streptophyta</taxon>
        <taxon>Embryophyta</taxon>
        <taxon>Tracheophyta</taxon>
        <taxon>Spermatophyta</taxon>
        <taxon>Magnoliopsida</taxon>
        <taxon>eudicotyledons</taxon>
        <taxon>Gunneridae</taxon>
        <taxon>Pentapetalae</taxon>
        <taxon>rosids</taxon>
        <taxon>fabids</taxon>
        <taxon>Malpighiales</taxon>
        <taxon>Euphorbiaceae</taxon>
        <taxon>Acalyphoideae</taxon>
        <taxon>Acalypheae</taxon>
        <taxon>Ricinus</taxon>
    </lineage>
</organism>
<dbReference type="InParanoid" id="B9TE49"/>
<dbReference type="AlphaFoldDB" id="B9TE49"/>
<gene>
    <name evidence="1" type="ORF">RCOM_1827330</name>
</gene>
<sequence length="68" mass="7901">MLAQILWRCDEYPAVILGKRQRHIIGMLKKAEPDRDIDGVAKNVRHVVGQRELQNELRMQALKLRQPG</sequence>
<reference evidence="2" key="1">
    <citation type="journal article" date="2010" name="Nat. Biotechnol.">
        <title>Draft genome sequence of the oilseed species Ricinus communis.</title>
        <authorList>
            <person name="Chan A.P."/>
            <person name="Crabtree J."/>
            <person name="Zhao Q."/>
            <person name="Lorenzi H."/>
            <person name="Orvis J."/>
            <person name="Puiu D."/>
            <person name="Melake-Berhan A."/>
            <person name="Jones K.M."/>
            <person name="Redman J."/>
            <person name="Chen G."/>
            <person name="Cahoon E.B."/>
            <person name="Gedil M."/>
            <person name="Stanke M."/>
            <person name="Haas B.J."/>
            <person name="Wortman J.R."/>
            <person name="Fraser-Liggett C.M."/>
            <person name="Ravel J."/>
            <person name="Rabinowicz P.D."/>
        </authorList>
    </citation>
    <scope>NUCLEOTIDE SEQUENCE [LARGE SCALE GENOMIC DNA]</scope>
    <source>
        <strain evidence="2">cv. Hale</strain>
    </source>
</reference>
<accession>B9TE49</accession>
<dbReference type="Proteomes" id="UP000008311">
    <property type="component" value="Unassembled WGS sequence"/>
</dbReference>